<accession>A0A5S3V010</accession>
<keyword evidence="1" id="KW-0620">Polyamine biosynthesis</keyword>
<dbReference type="PANTHER" id="PTHR43317">
    <property type="entry name" value="THERMOSPERMINE SYNTHASE ACAULIS5"/>
    <property type="match status" value="1"/>
</dbReference>
<dbReference type="EMBL" id="PNBX01000115">
    <property type="protein sequence ID" value="TMO63775.1"/>
    <property type="molecule type" value="Genomic_DNA"/>
</dbReference>
<keyword evidence="2" id="KW-0472">Membrane</keyword>
<dbReference type="SUPFAM" id="SSF53335">
    <property type="entry name" value="S-adenosyl-L-methionine-dependent methyltransferases"/>
    <property type="match status" value="1"/>
</dbReference>
<feature type="transmembrane region" description="Helical" evidence="2">
    <location>
        <begin position="240"/>
        <end position="258"/>
    </location>
</feature>
<proteinExistence type="predicted"/>
<dbReference type="NCBIfam" id="NF037959">
    <property type="entry name" value="MFS_SpdSyn"/>
    <property type="match status" value="1"/>
</dbReference>
<dbReference type="InterPro" id="IPR029063">
    <property type="entry name" value="SAM-dependent_MTases_sf"/>
</dbReference>
<feature type="transmembrane region" description="Helical" evidence="2">
    <location>
        <begin position="69"/>
        <end position="87"/>
    </location>
</feature>
<feature type="transmembrane region" description="Helical" evidence="2">
    <location>
        <begin position="270"/>
        <end position="289"/>
    </location>
</feature>
<dbReference type="PANTHER" id="PTHR43317:SF1">
    <property type="entry name" value="THERMOSPERMINE SYNTHASE ACAULIS5"/>
    <property type="match status" value="1"/>
</dbReference>
<feature type="transmembrane region" description="Helical" evidence="2">
    <location>
        <begin position="99"/>
        <end position="123"/>
    </location>
</feature>
<feature type="transmembrane region" description="Helical" evidence="2">
    <location>
        <begin position="386"/>
        <end position="403"/>
    </location>
</feature>
<feature type="transmembrane region" description="Helical" evidence="2">
    <location>
        <begin position="295"/>
        <end position="316"/>
    </location>
</feature>
<evidence type="ECO:0000313" key="3">
    <source>
        <dbReference type="EMBL" id="TMO63775.1"/>
    </source>
</evidence>
<feature type="transmembrane region" description="Helical" evidence="2">
    <location>
        <begin position="38"/>
        <end position="57"/>
    </location>
</feature>
<keyword evidence="2" id="KW-1133">Transmembrane helix</keyword>
<feature type="transmembrane region" description="Helical" evidence="2">
    <location>
        <begin position="358"/>
        <end position="374"/>
    </location>
</feature>
<feature type="transmembrane region" description="Helical" evidence="2">
    <location>
        <begin position="135"/>
        <end position="157"/>
    </location>
</feature>
<feature type="transmembrane region" description="Helical" evidence="2">
    <location>
        <begin position="328"/>
        <end position="352"/>
    </location>
</feature>
<protein>
    <submittedName>
        <fullName evidence="3">Integral membrane-like protein</fullName>
    </submittedName>
</protein>
<evidence type="ECO:0000313" key="4">
    <source>
        <dbReference type="Proteomes" id="UP000307217"/>
    </source>
</evidence>
<sequence length="674" mass="75643">MKLTLFLIITFCSAFLLFQIQPMLTKELLPLFGGSASVWAASMLFFQSILFLGYLYAHQLSKLKLDSQFLIHASILCLSVLLTLNEAPSGIAESFSPPYKVVLILIHQVGLAFFLLASTSVLLQQWYFKTSNHDVPYHWYSLSNLGSLVALISYPLFVEIHFPVPDQKHYWSLAFTGFISLKIILLILIRKSISTSAKTNNVLRQNDAPLKHAWLWIALSATGTIMLTATTQMISTNIPPMPLVWILPLIIYLLSYTYSFSSKNAYKRSFLLPFLLLAIVAGLMMYFIGSQFNTISQLTIFSLVLLTCCLVCHGELRTYAPNSGSMTLFYVAISLGGALGSIFTALLAPMLFSRITEYALGLLFVLLLYIWSGSTKTTKPMPPQVYAGWTIVIGIFVLGYFNLENSFSQYDIASKRNFYGYISVKDIDTNDITERRLIDGTTVHGSQPLVNKQDKKASYYQEDSGISTSLTYLKQKGALNIGVIGLGAGVLASYARPDDKISFYELNPAVYDMAKKYFSYLNNAKGDIEVIINDGRIAIKNRRENLEPLFDALIIDAFSSDVIPAHLLTQEAFKLYWQSLKKDGLLIIHISNSHINLMPILQAHSQQFEKGLIKFKKIGQLKTSFGSDWVVLTSDLPFLASFGSNYEPIKPKRAADSQIKWTDQHYSLLSLIKY</sequence>
<name>A0A5S3V010_9GAMM</name>
<comment type="caution">
    <text evidence="3">The sequence shown here is derived from an EMBL/GenBank/DDBJ whole genome shotgun (WGS) entry which is preliminary data.</text>
</comment>
<gene>
    <name evidence="3" type="ORF">CWC19_18850</name>
</gene>
<feature type="transmembrane region" description="Helical" evidence="2">
    <location>
        <begin position="213"/>
        <end position="234"/>
    </location>
</feature>
<dbReference type="OrthoDB" id="9761985at2"/>
<dbReference type="Proteomes" id="UP000307217">
    <property type="component" value="Unassembled WGS sequence"/>
</dbReference>
<evidence type="ECO:0000256" key="2">
    <source>
        <dbReference type="SAM" id="Phobius"/>
    </source>
</evidence>
<keyword evidence="2" id="KW-0812">Transmembrane</keyword>
<reference evidence="3 4" key="1">
    <citation type="submission" date="2018-01" db="EMBL/GenBank/DDBJ databases">
        <authorList>
            <person name="Paulsen S."/>
            <person name="Gram L.K."/>
        </authorList>
    </citation>
    <scope>NUCLEOTIDE SEQUENCE [LARGE SCALE GENOMIC DNA]</scope>
    <source>
        <strain evidence="3 4">S3790</strain>
    </source>
</reference>
<organism evidence="3 4">
    <name type="scientific">Pseudoalteromonas aurantia</name>
    <dbReference type="NCBI Taxonomy" id="43654"/>
    <lineage>
        <taxon>Bacteria</taxon>
        <taxon>Pseudomonadati</taxon>
        <taxon>Pseudomonadota</taxon>
        <taxon>Gammaproteobacteria</taxon>
        <taxon>Alteromonadales</taxon>
        <taxon>Pseudoalteromonadaceae</taxon>
        <taxon>Pseudoalteromonas</taxon>
    </lineage>
</organism>
<reference evidence="4" key="2">
    <citation type="submission" date="2019-06" db="EMBL/GenBank/DDBJ databases">
        <title>Co-occurence of chitin degradation, pigmentation and bioactivity in marine Pseudoalteromonas.</title>
        <authorList>
            <person name="Sonnenschein E.C."/>
            <person name="Bech P.K."/>
        </authorList>
    </citation>
    <scope>NUCLEOTIDE SEQUENCE [LARGE SCALE GENOMIC DNA]</scope>
    <source>
        <strain evidence="4">S3790</strain>
    </source>
</reference>
<feature type="transmembrane region" description="Helical" evidence="2">
    <location>
        <begin position="169"/>
        <end position="189"/>
    </location>
</feature>
<dbReference type="Gene3D" id="3.40.50.150">
    <property type="entry name" value="Vaccinia Virus protein VP39"/>
    <property type="match status" value="1"/>
</dbReference>
<dbReference type="GO" id="GO:0006596">
    <property type="term" value="P:polyamine biosynthetic process"/>
    <property type="evidence" value="ECO:0007669"/>
    <property type="project" value="UniProtKB-KW"/>
</dbReference>
<dbReference type="AlphaFoldDB" id="A0A5S3V010"/>
<evidence type="ECO:0000256" key="1">
    <source>
        <dbReference type="ARBA" id="ARBA00023115"/>
    </source>
</evidence>